<evidence type="ECO:0000313" key="3">
    <source>
        <dbReference type="EMBL" id="KAG6478764.1"/>
    </source>
</evidence>
<proteinExistence type="predicted"/>
<evidence type="ECO:0000256" key="1">
    <source>
        <dbReference type="SAM" id="Coils"/>
    </source>
</evidence>
<dbReference type="Proteomes" id="UP000734854">
    <property type="component" value="Unassembled WGS sequence"/>
</dbReference>
<dbReference type="EMBL" id="JACMSC010000017">
    <property type="protein sequence ID" value="KAG6478764.1"/>
    <property type="molecule type" value="Genomic_DNA"/>
</dbReference>
<sequence length="186" mass="21495">MGSVLSVESDRRRREGERDLLRAKVAASEEELREARTAAAAREEAWEAERRERDDEAARLRRRLQEAEEKKATESGGEEGEKEKAAAARPEEVAGKWKQLYVAIKTELDELIQRTPQGERFYFGSEQGMIGRLRKELKTKEDTMETLKSHVKTMEQEASKRDREIDILKQSLRILSNNKKSHGRKN</sequence>
<organism evidence="3 4">
    <name type="scientific">Zingiber officinale</name>
    <name type="common">Ginger</name>
    <name type="synonym">Amomum zingiber</name>
    <dbReference type="NCBI Taxonomy" id="94328"/>
    <lineage>
        <taxon>Eukaryota</taxon>
        <taxon>Viridiplantae</taxon>
        <taxon>Streptophyta</taxon>
        <taxon>Embryophyta</taxon>
        <taxon>Tracheophyta</taxon>
        <taxon>Spermatophyta</taxon>
        <taxon>Magnoliopsida</taxon>
        <taxon>Liliopsida</taxon>
        <taxon>Zingiberales</taxon>
        <taxon>Zingiberaceae</taxon>
        <taxon>Zingiber</taxon>
    </lineage>
</organism>
<feature type="coiled-coil region" evidence="1">
    <location>
        <begin position="130"/>
        <end position="157"/>
    </location>
</feature>
<accession>A0A8J5F4V1</accession>
<reference evidence="3 4" key="1">
    <citation type="submission" date="2020-08" db="EMBL/GenBank/DDBJ databases">
        <title>Plant Genome Project.</title>
        <authorList>
            <person name="Zhang R.-G."/>
        </authorList>
    </citation>
    <scope>NUCLEOTIDE SEQUENCE [LARGE SCALE GENOMIC DNA]</scope>
    <source>
        <tissue evidence="3">Rhizome</tissue>
    </source>
</reference>
<protein>
    <submittedName>
        <fullName evidence="3">Uncharacterized protein</fullName>
    </submittedName>
</protein>
<dbReference type="PANTHER" id="PTHR37226">
    <property type="entry name" value="GOLGIN FAMILY A PROTEIN"/>
    <property type="match status" value="1"/>
</dbReference>
<keyword evidence="1" id="KW-0175">Coiled coil</keyword>
<comment type="caution">
    <text evidence="3">The sequence shown here is derived from an EMBL/GenBank/DDBJ whole genome shotgun (WGS) entry which is preliminary data.</text>
</comment>
<feature type="region of interest" description="Disordered" evidence="2">
    <location>
        <begin position="40"/>
        <end position="92"/>
    </location>
</feature>
<name>A0A8J5F4V1_ZINOF</name>
<dbReference type="PANTHER" id="PTHR37226:SF4">
    <property type="entry name" value="GOLGIN FAMILY A PROTEIN"/>
    <property type="match status" value="1"/>
</dbReference>
<gene>
    <name evidence="3" type="ORF">ZIOFF_062208</name>
</gene>
<evidence type="ECO:0000256" key="2">
    <source>
        <dbReference type="SAM" id="MobiDB-lite"/>
    </source>
</evidence>
<evidence type="ECO:0000313" key="4">
    <source>
        <dbReference type="Proteomes" id="UP000734854"/>
    </source>
</evidence>
<keyword evidence="4" id="KW-1185">Reference proteome</keyword>
<dbReference type="AlphaFoldDB" id="A0A8J5F4V1"/>